<comment type="caution">
    <text evidence="3">The sequence shown here is derived from an EMBL/GenBank/DDBJ whole genome shotgun (WGS) entry which is preliminary data.</text>
</comment>
<evidence type="ECO:0000313" key="3">
    <source>
        <dbReference type="EMBL" id="PLW55390.1"/>
    </source>
</evidence>
<dbReference type="Pfam" id="PF11976">
    <property type="entry name" value="Rad60-SLD"/>
    <property type="match status" value="1"/>
</dbReference>
<proteinExistence type="predicted"/>
<dbReference type="Proteomes" id="UP000235388">
    <property type="component" value="Unassembled WGS sequence"/>
</dbReference>
<dbReference type="CDD" id="cd01763">
    <property type="entry name" value="Ubl_SUMO_like"/>
    <property type="match status" value="1"/>
</dbReference>
<accession>A0A2N5VZJ1</accession>
<evidence type="ECO:0000313" key="4">
    <source>
        <dbReference type="Proteomes" id="UP000235388"/>
    </source>
</evidence>
<feature type="region of interest" description="Disordered" evidence="1">
    <location>
        <begin position="102"/>
        <end position="129"/>
    </location>
</feature>
<dbReference type="PROSITE" id="PS50053">
    <property type="entry name" value="UBIQUITIN_2"/>
    <property type="match status" value="1"/>
</dbReference>
<organism evidence="3 4">
    <name type="scientific">Puccinia coronata f. sp. avenae</name>
    <dbReference type="NCBI Taxonomy" id="200324"/>
    <lineage>
        <taxon>Eukaryota</taxon>
        <taxon>Fungi</taxon>
        <taxon>Dikarya</taxon>
        <taxon>Basidiomycota</taxon>
        <taxon>Pucciniomycotina</taxon>
        <taxon>Pucciniomycetes</taxon>
        <taxon>Pucciniales</taxon>
        <taxon>Pucciniaceae</taxon>
        <taxon>Puccinia</taxon>
    </lineage>
</organism>
<name>A0A2N5VZJ1_9BASI</name>
<dbReference type="EMBL" id="PGCJ01000033">
    <property type="protein sequence ID" value="PLW55390.1"/>
    <property type="molecule type" value="Genomic_DNA"/>
</dbReference>
<dbReference type="SUPFAM" id="SSF54236">
    <property type="entry name" value="Ubiquitin-like"/>
    <property type="match status" value="1"/>
</dbReference>
<dbReference type="InterPro" id="IPR000626">
    <property type="entry name" value="Ubiquitin-like_dom"/>
</dbReference>
<reference evidence="3 4" key="1">
    <citation type="submission" date="2017-11" db="EMBL/GenBank/DDBJ databases">
        <title>De novo assembly and phasing of dikaryotic genomes from two isolates of Puccinia coronata f. sp. avenae, the causal agent of oat crown rust.</title>
        <authorList>
            <person name="Miller M.E."/>
            <person name="Zhang Y."/>
            <person name="Omidvar V."/>
            <person name="Sperschneider J."/>
            <person name="Schwessinger B."/>
            <person name="Raley C."/>
            <person name="Palmer J.M."/>
            <person name="Garnica D."/>
            <person name="Upadhyaya N."/>
            <person name="Rathjen J."/>
            <person name="Taylor J.M."/>
            <person name="Park R.F."/>
            <person name="Dodds P.N."/>
            <person name="Hirsch C.D."/>
            <person name="Kianian S.F."/>
            <person name="Figueroa M."/>
        </authorList>
    </citation>
    <scope>NUCLEOTIDE SEQUENCE [LARGE SCALE GENOMIC DNA]</scope>
    <source>
        <strain evidence="3">12NC29</strain>
    </source>
</reference>
<dbReference type="AlphaFoldDB" id="A0A2N5VZJ1"/>
<dbReference type="InterPro" id="IPR022617">
    <property type="entry name" value="Rad60/SUMO-like_dom"/>
</dbReference>
<dbReference type="OrthoDB" id="442921at2759"/>
<dbReference type="Gene3D" id="3.10.20.90">
    <property type="entry name" value="Phosphatidylinositol 3-kinase Catalytic Subunit, Chain A, domain 1"/>
    <property type="match status" value="1"/>
</dbReference>
<evidence type="ECO:0000256" key="1">
    <source>
        <dbReference type="SAM" id="MobiDB-lite"/>
    </source>
</evidence>
<feature type="domain" description="Ubiquitin-like" evidence="2">
    <location>
        <begin position="28"/>
        <end position="103"/>
    </location>
</feature>
<protein>
    <recommendedName>
        <fullName evidence="2">Ubiquitin-like domain-containing protein</fullName>
    </recommendedName>
</protein>
<keyword evidence="4" id="KW-1185">Reference proteome</keyword>
<evidence type="ECO:0000259" key="2">
    <source>
        <dbReference type="PROSITE" id="PS50053"/>
    </source>
</evidence>
<dbReference type="STRING" id="200324.A0A2N5VZJ1"/>
<sequence>MNRPDNVHHVVDTCPLLLHRRLQQPCRLQLSSKREEPPLTIKAKRTTPFVKIYNALAQEKGVSPDSFRLYYDGEKLPRNETTPDDLGFGDEEVLDHFLEHIGGSSGPEAANAGKRREGHAAVNSSREMT</sequence>
<gene>
    <name evidence="3" type="ORF">PCANC_02328</name>
</gene>
<dbReference type="InterPro" id="IPR029071">
    <property type="entry name" value="Ubiquitin-like_domsf"/>
</dbReference>